<evidence type="ECO:0000313" key="6">
    <source>
        <dbReference type="Proteomes" id="UP000193648"/>
    </source>
</evidence>
<dbReference type="AlphaFoldDB" id="A0A1Y2H537"/>
<keyword evidence="4" id="KW-1133">Transmembrane helix</keyword>
<gene>
    <name evidence="5" type="ORF">BCR41DRAFT_382975</name>
</gene>
<keyword evidence="4" id="KW-0472">Membrane</keyword>
<dbReference type="InParanoid" id="A0A1Y2H537"/>
<dbReference type="GeneID" id="33569246"/>
<proteinExistence type="predicted"/>
<feature type="region of interest" description="Disordered" evidence="3">
    <location>
        <begin position="361"/>
        <end position="381"/>
    </location>
</feature>
<keyword evidence="6" id="KW-1185">Reference proteome</keyword>
<dbReference type="Pfam" id="PF24681">
    <property type="entry name" value="Kelch_KLHDC2_KLHL20_DRC7"/>
    <property type="match status" value="1"/>
</dbReference>
<dbReference type="Gene3D" id="2.120.10.80">
    <property type="entry name" value="Kelch-type beta propeller"/>
    <property type="match status" value="1"/>
</dbReference>
<dbReference type="InterPro" id="IPR011043">
    <property type="entry name" value="Gal_Oxase/kelch_b-propeller"/>
</dbReference>
<feature type="region of interest" description="Disordered" evidence="3">
    <location>
        <begin position="456"/>
        <end position="493"/>
    </location>
</feature>
<feature type="transmembrane region" description="Helical" evidence="4">
    <location>
        <begin position="389"/>
        <end position="412"/>
    </location>
</feature>
<organism evidence="5 6">
    <name type="scientific">Lobosporangium transversale</name>
    <dbReference type="NCBI Taxonomy" id="64571"/>
    <lineage>
        <taxon>Eukaryota</taxon>
        <taxon>Fungi</taxon>
        <taxon>Fungi incertae sedis</taxon>
        <taxon>Mucoromycota</taxon>
        <taxon>Mortierellomycotina</taxon>
        <taxon>Mortierellomycetes</taxon>
        <taxon>Mortierellales</taxon>
        <taxon>Mortierellaceae</taxon>
        <taxon>Lobosporangium</taxon>
    </lineage>
</organism>
<dbReference type="InterPro" id="IPR015915">
    <property type="entry name" value="Kelch-typ_b-propeller"/>
</dbReference>
<comment type="caution">
    <text evidence="5">The sequence shown here is derived from an EMBL/GenBank/DDBJ whole genome shotgun (WGS) entry which is preliminary data.</text>
</comment>
<dbReference type="RefSeq" id="XP_021886797.1">
    <property type="nucleotide sequence ID" value="XM_022027403.1"/>
</dbReference>
<dbReference type="SUPFAM" id="SSF50965">
    <property type="entry name" value="Galactose oxidase, central domain"/>
    <property type="match status" value="1"/>
</dbReference>
<feature type="compositionally biased region" description="Low complexity" evidence="3">
    <location>
        <begin position="367"/>
        <end position="381"/>
    </location>
</feature>
<keyword evidence="1" id="KW-0880">Kelch repeat</keyword>
<reference evidence="5 6" key="1">
    <citation type="submission" date="2016-07" db="EMBL/GenBank/DDBJ databases">
        <title>Pervasive Adenine N6-methylation of Active Genes in Fungi.</title>
        <authorList>
            <consortium name="DOE Joint Genome Institute"/>
            <person name="Mondo S.J."/>
            <person name="Dannebaum R.O."/>
            <person name="Kuo R.C."/>
            <person name="Labutti K."/>
            <person name="Haridas S."/>
            <person name="Kuo A."/>
            <person name="Salamov A."/>
            <person name="Ahrendt S.R."/>
            <person name="Lipzen A."/>
            <person name="Sullivan W."/>
            <person name="Andreopoulos W.B."/>
            <person name="Clum A."/>
            <person name="Lindquist E."/>
            <person name="Daum C."/>
            <person name="Ramamoorthy G.K."/>
            <person name="Gryganskyi A."/>
            <person name="Culley D."/>
            <person name="Magnuson J.K."/>
            <person name="James T.Y."/>
            <person name="O'Malley M.A."/>
            <person name="Stajich J.E."/>
            <person name="Spatafora J.W."/>
            <person name="Visel A."/>
            <person name="Grigoriev I.V."/>
        </authorList>
    </citation>
    <scope>NUCLEOTIDE SEQUENCE [LARGE SCALE GENOMIC DNA]</scope>
    <source>
        <strain evidence="5 6">NRRL 3116</strain>
    </source>
</reference>
<dbReference type="PANTHER" id="PTHR46093">
    <property type="entry name" value="ACYL-COA-BINDING DOMAIN-CONTAINING PROTEIN 5"/>
    <property type="match status" value="1"/>
</dbReference>
<dbReference type="EMBL" id="MCFF01000001">
    <property type="protein sequence ID" value="ORZ29124.1"/>
    <property type="molecule type" value="Genomic_DNA"/>
</dbReference>
<evidence type="ECO:0000313" key="5">
    <source>
        <dbReference type="EMBL" id="ORZ29124.1"/>
    </source>
</evidence>
<protein>
    <recommendedName>
        <fullName evidence="7">Kelch repeat protein</fullName>
    </recommendedName>
</protein>
<evidence type="ECO:0000256" key="4">
    <source>
        <dbReference type="SAM" id="Phobius"/>
    </source>
</evidence>
<dbReference type="OrthoDB" id="432528at2759"/>
<dbReference type="PANTHER" id="PTHR46093:SF18">
    <property type="entry name" value="FIBRONECTIN TYPE-III DOMAIN-CONTAINING PROTEIN"/>
    <property type="match status" value="1"/>
</dbReference>
<keyword evidence="4" id="KW-0812">Transmembrane</keyword>
<keyword evidence="2" id="KW-0677">Repeat</keyword>
<evidence type="ECO:0000256" key="3">
    <source>
        <dbReference type="SAM" id="MobiDB-lite"/>
    </source>
</evidence>
<sequence length="493" mass="53947">MAQLSFSSRIYREPYSYVMISRLSVSTVSSGAISLFVYRFLSLILHHASTVGAQTSPEANTRMPFAQIGSRLYVQGGSKSGPFFSVDLVDLAASWPFDTVRWAVHNYGEFTSDHAHHGIGINQTLYMKGRTVIQDSFRANVADSNAKWSLVPTPEPRLCRTLQDYAIDPRNGIIYSFAFLSNNTMCLLGDFEKGWETRLVSNGSLTVVPEFIGAAYNSNRNSVIGGYRLEEDTSTAYVTEYRIDSNSWSTIPVKGQVPATREANCMIINEDNTKIVVFGGFTPATRGPSGFVVPSSEIFVLDLNSGEWKKGPDAAEPRASAACGLAGDRFVAWGGEKDSTSDPYDSIVVFDLAKFEWLKASSDDHPSSTPSSGPSSSGIPTTKASNTNIGAIAGGAVAGLVLVALIVAVLIYRRRKQRLGEGHGPIKQKIVEHKDNSGELSEDEAYYKNELTYQNPQFISSPRSPQEYPYLGRDPQEAPGFTHGHDQDNMDRI</sequence>
<name>A0A1Y2H537_9FUNG</name>
<dbReference type="STRING" id="64571.A0A1Y2H537"/>
<dbReference type="Proteomes" id="UP000193648">
    <property type="component" value="Unassembled WGS sequence"/>
</dbReference>
<feature type="compositionally biased region" description="Basic and acidic residues" evidence="3">
    <location>
        <begin position="483"/>
        <end position="493"/>
    </location>
</feature>
<evidence type="ECO:0000256" key="1">
    <source>
        <dbReference type="ARBA" id="ARBA00022441"/>
    </source>
</evidence>
<evidence type="ECO:0000256" key="2">
    <source>
        <dbReference type="ARBA" id="ARBA00022737"/>
    </source>
</evidence>
<evidence type="ECO:0008006" key="7">
    <source>
        <dbReference type="Google" id="ProtNLM"/>
    </source>
</evidence>
<accession>A0A1Y2H537</accession>